<dbReference type="AlphaFoldDB" id="A0A1N5TFK3"/>
<evidence type="ECO:0000256" key="2">
    <source>
        <dbReference type="SAM" id="Phobius"/>
    </source>
</evidence>
<gene>
    <name evidence="4" type="ORF">CSP5_0551</name>
</gene>
<sequence length="132" mass="14644">MSPESRLRTLIESDNFMKNFKIEILSEKNGEVKLKIILEDRFMRMGDVVNGGIIAGLFDISGALSVFTIPGVFNAFTLSLNITFLTPLTGDYCIITSRVNREGGRHAFIEMSIDDQSDNTVATAHGIWAISR</sequence>
<dbReference type="SUPFAM" id="SSF54637">
    <property type="entry name" value="Thioesterase/thiol ester dehydrase-isomerase"/>
    <property type="match status" value="1"/>
</dbReference>
<keyword evidence="2" id="KW-1133">Transmembrane helix</keyword>
<accession>A0A1N5TFK3</accession>
<reference evidence="4 5" key="1">
    <citation type="submission" date="2016-04" db="EMBL/GenBank/DDBJ databases">
        <authorList>
            <person name="Evans L.H."/>
            <person name="Alamgir A."/>
            <person name="Owens N."/>
            <person name="Weber N.D."/>
            <person name="Virtaneva K."/>
            <person name="Barbian K."/>
            <person name="Babar A."/>
            <person name="Rosenke K."/>
        </authorList>
    </citation>
    <scope>NUCLEOTIDE SEQUENCE [LARGE SCALE GENOMIC DNA]</scope>
    <source>
        <strain evidence="5">S5(T) (JCM 30642 \VKM B-2941)</strain>
    </source>
</reference>
<organism evidence="4 5">
    <name type="scientific">Cuniculiplasma divulgatum</name>
    <dbReference type="NCBI Taxonomy" id="1673428"/>
    <lineage>
        <taxon>Archaea</taxon>
        <taxon>Methanobacteriati</taxon>
        <taxon>Thermoplasmatota</taxon>
        <taxon>Thermoplasmata</taxon>
        <taxon>Thermoplasmatales</taxon>
        <taxon>Cuniculiplasmataceae</taxon>
        <taxon>Cuniculiplasma</taxon>
    </lineage>
</organism>
<dbReference type="EMBL" id="LT671858">
    <property type="protein sequence ID" value="SIM46887.1"/>
    <property type="molecule type" value="Genomic_DNA"/>
</dbReference>
<evidence type="ECO:0000256" key="1">
    <source>
        <dbReference type="ARBA" id="ARBA00022801"/>
    </source>
</evidence>
<feature type="transmembrane region" description="Helical" evidence="2">
    <location>
        <begin position="48"/>
        <end position="69"/>
    </location>
</feature>
<evidence type="ECO:0000313" key="5">
    <source>
        <dbReference type="Proteomes" id="UP000195607"/>
    </source>
</evidence>
<dbReference type="InterPro" id="IPR029069">
    <property type="entry name" value="HotDog_dom_sf"/>
</dbReference>
<keyword evidence="2" id="KW-0472">Membrane</keyword>
<dbReference type="Pfam" id="PF03061">
    <property type="entry name" value="4HBT"/>
    <property type="match status" value="1"/>
</dbReference>
<proteinExistence type="predicted"/>
<dbReference type="InterPro" id="IPR003736">
    <property type="entry name" value="PAAI_dom"/>
</dbReference>
<evidence type="ECO:0000259" key="3">
    <source>
        <dbReference type="Pfam" id="PF03061"/>
    </source>
</evidence>
<dbReference type="GeneID" id="41587847"/>
<dbReference type="CDD" id="cd03443">
    <property type="entry name" value="PaaI_thioesterase"/>
    <property type="match status" value="1"/>
</dbReference>
<dbReference type="Proteomes" id="UP000195607">
    <property type="component" value="Chromosome I"/>
</dbReference>
<dbReference type="GO" id="GO:0016787">
    <property type="term" value="F:hydrolase activity"/>
    <property type="evidence" value="ECO:0007669"/>
    <property type="project" value="UniProtKB-KW"/>
</dbReference>
<name>A0A1N5TFK3_9ARCH</name>
<feature type="domain" description="Thioesterase" evidence="3">
    <location>
        <begin position="48"/>
        <end position="121"/>
    </location>
</feature>
<keyword evidence="1" id="KW-0378">Hydrolase</keyword>
<dbReference type="Gene3D" id="3.10.129.10">
    <property type="entry name" value="Hotdog Thioesterase"/>
    <property type="match status" value="1"/>
</dbReference>
<protein>
    <submittedName>
        <fullName evidence="4">Thioesterase superfamily protein</fullName>
    </submittedName>
</protein>
<evidence type="ECO:0000313" key="4">
    <source>
        <dbReference type="EMBL" id="SIM46887.1"/>
    </source>
</evidence>
<dbReference type="NCBIfam" id="TIGR00369">
    <property type="entry name" value="unchar_dom_1"/>
    <property type="match status" value="1"/>
</dbReference>
<keyword evidence="2" id="KW-0812">Transmembrane</keyword>
<dbReference type="InterPro" id="IPR006683">
    <property type="entry name" value="Thioestr_dom"/>
</dbReference>
<dbReference type="RefSeq" id="WP_148689584.1">
    <property type="nucleotide sequence ID" value="NZ_LT671858.1"/>
</dbReference>